<dbReference type="EMBL" id="MU267723">
    <property type="protein sequence ID" value="KAH7910189.1"/>
    <property type="molecule type" value="Genomic_DNA"/>
</dbReference>
<sequence length="258" mass="29044">MSGRNHVDLVHGAANRRNANGERWNPDKYVSRAEYEELKARSRADYEELKARFDHLETVVSRLFSAPAGSVPMPMYAMPPEMAGPPPSENVHPYHNPHPPTGPIMYPPPLAAPSFQQEAHMKSHRYSPTSSPHLQIHTGTSSSSAQPSHTPGFTHMRRPSDAKSPTTVRQSPLSLASITSPYYPDSQSKNYLAQTFMILGERLRPVLSGWKDPVASLNGVRHRRQAPVARILPWMARQIHRHRFSYPAYLHDVTATRH</sequence>
<evidence type="ECO:0000313" key="1">
    <source>
        <dbReference type="EMBL" id="KAH7910189.1"/>
    </source>
</evidence>
<protein>
    <submittedName>
        <fullName evidence="1">Uncharacterized protein</fullName>
    </submittedName>
</protein>
<evidence type="ECO:0000313" key="2">
    <source>
        <dbReference type="Proteomes" id="UP000790377"/>
    </source>
</evidence>
<accession>A0ACB8ABK8</accession>
<name>A0ACB8ABK8_9AGAM</name>
<dbReference type="Proteomes" id="UP000790377">
    <property type="component" value="Unassembled WGS sequence"/>
</dbReference>
<keyword evidence="2" id="KW-1185">Reference proteome</keyword>
<reference evidence="1" key="1">
    <citation type="journal article" date="2021" name="New Phytol.">
        <title>Evolutionary innovations through gain and loss of genes in the ectomycorrhizal Boletales.</title>
        <authorList>
            <person name="Wu G."/>
            <person name="Miyauchi S."/>
            <person name="Morin E."/>
            <person name="Kuo A."/>
            <person name="Drula E."/>
            <person name="Varga T."/>
            <person name="Kohler A."/>
            <person name="Feng B."/>
            <person name="Cao Y."/>
            <person name="Lipzen A."/>
            <person name="Daum C."/>
            <person name="Hundley H."/>
            <person name="Pangilinan J."/>
            <person name="Johnson J."/>
            <person name="Barry K."/>
            <person name="LaButti K."/>
            <person name="Ng V."/>
            <person name="Ahrendt S."/>
            <person name="Min B."/>
            <person name="Choi I.G."/>
            <person name="Park H."/>
            <person name="Plett J.M."/>
            <person name="Magnuson J."/>
            <person name="Spatafora J.W."/>
            <person name="Nagy L.G."/>
            <person name="Henrissat B."/>
            <person name="Grigoriev I.V."/>
            <person name="Yang Z.L."/>
            <person name="Xu J."/>
            <person name="Martin F.M."/>
        </authorList>
    </citation>
    <scope>NUCLEOTIDE SEQUENCE</scope>
    <source>
        <strain evidence="1">ATCC 28755</strain>
    </source>
</reference>
<organism evidence="1 2">
    <name type="scientific">Hygrophoropsis aurantiaca</name>
    <dbReference type="NCBI Taxonomy" id="72124"/>
    <lineage>
        <taxon>Eukaryota</taxon>
        <taxon>Fungi</taxon>
        <taxon>Dikarya</taxon>
        <taxon>Basidiomycota</taxon>
        <taxon>Agaricomycotina</taxon>
        <taxon>Agaricomycetes</taxon>
        <taxon>Agaricomycetidae</taxon>
        <taxon>Boletales</taxon>
        <taxon>Coniophorineae</taxon>
        <taxon>Hygrophoropsidaceae</taxon>
        <taxon>Hygrophoropsis</taxon>
    </lineage>
</organism>
<gene>
    <name evidence="1" type="ORF">BJ138DRAFT_135958</name>
</gene>
<comment type="caution">
    <text evidence="1">The sequence shown here is derived from an EMBL/GenBank/DDBJ whole genome shotgun (WGS) entry which is preliminary data.</text>
</comment>
<proteinExistence type="predicted"/>